<dbReference type="InterPro" id="IPR014729">
    <property type="entry name" value="Rossmann-like_a/b/a_fold"/>
</dbReference>
<dbReference type="OrthoDB" id="6174426at2"/>
<dbReference type="PRINTS" id="PR01438">
    <property type="entry name" value="UNVRSLSTRESS"/>
</dbReference>
<sequence>MGVWKSIVVGVDGSPGSRKALTWAAAEAADHGADLVVVNVWEHTLLPPAGSVSVSEHYVPDPSQRTAEDLVQVIKEELGEDPPVLVHPHVKQGRPAKTLIDQSANADLLVVGKRGHGGFAGLVLGSVSQHVVAYARCPVTVVH</sequence>
<dbReference type="Proteomes" id="UP000198386">
    <property type="component" value="Unassembled WGS sequence"/>
</dbReference>
<dbReference type="EMBL" id="FZOH01000003">
    <property type="protein sequence ID" value="SNS32447.1"/>
    <property type="molecule type" value="Genomic_DNA"/>
</dbReference>
<gene>
    <name evidence="3" type="ORF">SAMN04488107_2208</name>
</gene>
<dbReference type="PANTHER" id="PTHR43010">
    <property type="entry name" value="UNIVERSAL STRESS PROTEIN SLR1230"/>
    <property type="match status" value="1"/>
</dbReference>
<dbReference type="CDD" id="cd00293">
    <property type="entry name" value="USP-like"/>
    <property type="match status" value="1"/>
</dbReference>
<proteinExistence type="inferred from homology"/>
<dbReference type="InterPro" id="IPR006016">
    <property type="entry name" value="UspA"/>
</dbReference>
<evidence type="ECO:0000313" key="3">
    <source>
        <dbReference type="EMBL" id="SNS32447.1"/>
    </source>
</evidence>
<protein>
    <submittedName>
        <fullName evidence="3">Nucleotide-binding universal stress protein, UspA family</fullName>
    </submittedName>
</protein>
<accession>A0A239DJ70</accession>
<dbReference type="Pfam" id="PF00582">
    <property type="entry name" value="Usp"/>
    <property type="match status" value="1"/>
</dbReference>
<name>A0A239DJ70_9ACTN</name>
<dbReference type="InterPro" id="IPR006015">
    <property type="entry name" value="Universal_stress_UspA"/>
</dbReference>
<evidence type="ECO:0000259" key="2">
    <source>
        <dbReference type="Pfam" id="PF00582"/>
    </source>
</evidence>
<dbReference type="RefSeq" id="WP_089403889.1">
    <property type="nucleotide sequence ID" value="NZ_FZOH01000003.1"/>
</dbReference>
<dbReference type="PANTHER" id="PTHR43010:SF1">
    <property type="entry name" value="USPA DOMAIN-CONTAINING PROTEIN"/>
    <property type="match status" value="1"/>
</dbReference>
<organism evidence="3 4">
    <name type="scientific">Geodermatophilus saharensis</name>
    <dbReference type="NCBI Taxonomy" id="1137994"/>
    <lineage>
        <taxon>Bacteria</taxon>
        <taxon>Bacillati</taxon>
        <taxon>Actinomycetota</taxon>
        <taxon>Actinomycetes</taxon>
        <taxon>Geodermatophilales</taxon>
        <taxon>Geodermatophilaceae</taxon>
        <taxon>Geodermatophilus</taxon>
    </lineage>
</organism>
<dbReference type="InterPro" id="IPR051688">
    <property type="entry name" value="USP_A"/>
</dbReference>
<reference evidence="4" key="1">
    <citation type="submission" date="2017-06" db="EMBL/GenBank/DDBJ databases">
        <authorList>
            <person name="Varghese N."/>
            <person name="Submissions S."/>
        </authorList>
    </citation>
    <scope>NUCLEOTIDE SEQUENCE [LARGE SCALE GENOMIC DNA]</scope>
    <source>
        <strain evidence="4">DSM 45423</strain>
    </source>
</reference>
<dbReference type="SUPFAM" id="SSF52402">
    <property type="entry name" value="Adenine nucleotide alpha hydrolases-like"/>
    <property type="match status" value="1"/>
</dbReference>
<feature type="domain" description="UspA" evidence="2">
    <location>
        <begin position="5"/>
        <end position="143"/>
    </location>
</feature>
<evidence type="ECO:0000313" key="4">
    <source>
        <dbReference type="Proteomes" id="UP000198386"/>
    </source>
</evidence>
<keyword evidence="4" id="KW-1185">Reference proteome</keyword>
<comment type="similarity">
    <text evidence="1">Belongs to the universal stress protein A family.</text>
</comment>
<dbReference type="Gene3D" id="3.40.50.620">
    <property type="entry name" value="HUPs"/>
    <property type="match status" value="1"/>
</dbReference>
<dbReference type="AlphaFoldDB" id="A0A239DJ70"/>
<evidence type="ECO:0000256" key="1">
    <source>
        <dbReference type="ARBA" id="ARBA00008791"/>
    </source>
</evidence>